<evidence type="ECO:0000313" key="1">
    <source>
        <dbReference type="EMBL" id="KAH7979666.1"/>
    </source>
</evidence>
<keyword evidence="2" id="KW-1185">Reference proteome</keyword>
<accession>A0ACB8DZ99</accession>
<sequence length="158" mass="17622">MPEIEHVMVELLSGYASRQNVYILNVYSSPSHHKQRFKRLFQKAIRLAGSNLIVLAGDINTAHRTWKHADDRRELTICLHGTAPCCSGPGVSVMMASCSGGRRNLVEGSQFPEHQSVRDEAFAALRHLAYAGHSARRAMLLMTTQISCGRLHVHLHLL</sequence>
<name>A0ACB8DZ99_DERSI</name>
<dbReference type="EMBL" id="CM023470">
    <property type="protein sequence ID" value="KAH7979666.1"/>
    <property type="molecule type" value="Genomic_DNA"/>
</dbReference>
<gene>
    <name evidence="1" type="ORF">HPB49_010343</name>
</gene>
<proteinExistence type="predicted"/>
<reference evidence="1" key="1">
    <citation type="submission" date="2020-05" db="EMBL/GenBank/DDBJ databases">
        <title>Large-scale comparative analyses of tick genomes elucidate their genetic diversity and vector capacities.</title>
        <authorList>
            <person name="Jia N."/>
            <person name="Wang J."/>
            <person name="Shi W."/>
            <person name="Du L."/>
            <person name="Sun Y."/>
            <person name="Zhan W."/>
            <person name="Jiang J."/>
            <person name="Wang Q."/>
            <person name="Zhang B."/>
            <person name="Ji P."/>
            <person name="Sakyi L.B."/>
            <person name="Cui X."/>
            <person name="Yuan T."/>
            <person name="Jiang B."/>
            <person name="Yang W."/>
            <person name="Lam T.T.-Y."/>
            <person name="Chang Q."/>
            <person name="Ding S."/>
            <person name="Wang X."/>
            <person name="Zhu J."/>
            <person name="Ruan X."/>
            <person name="Zhao L."/>
            <person name="Wei J."/>
            <person name="Que T."/>
            <person name="Du C."/>
            <person name="Cheng J."/>
            <person name="Dai P."/>
            <person name="Han X."/>
            <person name="Huang E."/>
            <person name="Gao Y."/>
            <person name="Liu J."/>
            <person name="Shao H."/>
            <person name="Ye R."/>
            <person name="Li L."/>
            <person name="Wei W."/>
            <person name="Wang X."/>
            <person name="Wang C."/>
            <person name="Yang T."/>
            <person name="Huo Q."/>
            <person name="Li W."/>
            <person name="Guo W."/>
            <person name="Chen H."/>
            <person name="Zhou L."/>
            <person name="Ni X."/>
            <person name="Tian J."/>
            <person name="Zhou Y."/>
            <person name="Sheng Y."/>
            <person name="Liu T."/>
            <person name="Pan Y."/>
            <person name="Xia L."/>
            <person name="Li J."/>
            <person name="Zhao F."/>
            <person name="Cao W."/>
        </authorList>
    </citation>
    <scope>NUCLEOTIDE SEQUENCE</scope>
    <source>
        <strain evidence="1">Dsil-2018</strain>
    </source>
</reference>
<evidence type="ECO:0000313" key="2">
    <source>
        <dbReference type="Proteomes" id="UP000821865"/>
    </source>
</evidence>
<comment type="caution">
    <text evidence="1">The sequence shown here is derived from an EMBL/GenBank/DDBJ whole genome shotgun (WGS) entry which is preliminary data.</text>
</comment>
<organism evidence="1 2">
    <name type="scientific">Dermacentor silvarum</name>
    <name type="common">Tick</name>
    <dbReference type="NCBI Taxonomy" id="543639"/>
    <lineage>
        <taxon>Eukaryota</taxon>
        <taxon>Metazoa</taxon>
        <taxon>Ecdysozoa</taxon>
        <taxon>Arthropoda</taxon>
        <taxon>Chelicerata</taxon>
        <taxon>Arachnida</taxon>
        <taxon>Acari</taxon>
        <taxon>Parasitiformes</taxon>
        <taxon>Ixodida</taxon>
        <taxon>Ixodoidea</taxon>
        <taxon>Ixodidae</taxon>
        <taxon>Rhipicephalinae</taxon>
        <taxon>Dermacentor</taxon>
    </lineage>
</organism>
<protein>
    <submittedName>
        <fullName evidence="1">Uncharacterized protein</fullName>
    </submittedName>
</protein>
<dbReference type="Proteomes" id="UP000821865">
    <property type="component" value="Chromosome 1"/>
</dbReference>